<organism evidence="1 2">
    <name type="scientific">Cavenderia fasciculata</name>
    <name type="common">Slime mold</name>
    <name type="synonym">Dictyostelium fasciculatum</name>
    <dbReference type="NCBI Taxonomy" id="261658"/>
    <lineage>
        <taxon>Eukaryota</taxon>
        <taxon>Amoebozoa</taxon>
        <taxon>Evosea</taxon>
        <taxon>Eumycetozoa</taxon>
        <taxon>Dictyostelia</taxon>
        <taxon>Acytosteliales</taxon>
        <taxon>Cavenderiaceae</taxon>
        <taxon>Cavenderia</taxon>
    </lineage>
</organism>
<dbReference type="KEGG" id="dfa:DFA_06741"/>
<reference evidence="2" key="1">
    <citation type="journal article" date="2011" name="Genome Res.">
        <title>Phylogeny-wide analysis of social amoeba genomes highlights ancient origins for complex intercellular communication.</title>
        <authorList>
            <person name="Heidel A.J."/>
            <person name="Lawal H.M."/>
            <person name="Felder M."/>
            <person name="Schilde C."/>
            <person name="Helps N.R."/>
            <person name="Tunggal B."/>
            <person name="Rivero F."/>
            <person name="John U."/>
            <person name="Schleicher M."/>
            <person name="Eichinger L."/>
            <person name="Platzer M."/>
            <person name="Noegel A.A."/>
            <person name="Schaap P."/>
            <person name="Gloeckner G."/>
        </authorList>
    </citation>
    <scope>NUCLEOTIDE SEQUENCE [LARGE SCALE GENOMIC DNA]</scope>
    <source>
        <strain evidence="2">SH3</strain>
    </source>
</reference>
<dbReference type="GeneID" id="14870024"/>
<evidence type="ECO:0000313" key="2">
    <source>
        <dbReference type="Proteomes" id="UP000007797"/>
    </source>
</evidence>
<protein>
    <submittedName>
        <fullName evidence="1">Uncharacterized protein</fullName>
    </submittedName>
</protein>
<name>F4Q254_CACFS</name>
<gene>
    <name evidence="1" type="ORF">DFA_06741</name>
</gene>
<dbReference type="Proteomes" id="UP000007797">
    <property type="component" value="Unassembled WGS sequence"/>
</dbReference>
<evidence type="ECO:0000313" key="1">
    <source>
        <dbReference type="EMBL" id="EGG18074.1"/>
    </source>
</evidence>
<accession>F4Q254</accession>
<sequence length="122" mass="14141">MVRRNHSKIPSLTTLEDYTHDCCKDQCHLFCDNLLKLNNNCNNNNNGMINGMITTIILRTSSYGRKNKHDLTLAGLSNYEATSQRLFKHERILNTKTVYSYIAPTDRGQLEEDDEEEEEEVE</sequence>
<dbReference type="RefSeq" id="XP_004366115.1">
    <property type="nucleotide sequence ID" value="XM_004366058.1"/>
</dbReference>
<dbReference type="AlphaFoldDB" id="F4Q254"/>
<proteinExistence type="predicted"/>
<dbReference type="EMBL" id="GL883020">
    <property type="protein sequence ID" value="EGG18074.1"/>
    <property type="molecule type" value="Genomic_DNA"/>
</dbReference>
<keyword evidence="2" id="KW-1185">Reference proteome</keyword>